<evidence type="ECO:0000256" key="2">
    <source>
        <dbReference type="SAM" id="SignalP"/>
    </source>
</evidence>
<dbReference type="Proteomes" id="UP000245728">
    <property type="component" value="Chromosome"/>
</dbReference>
<keyword evidence="2" id="KW-0732">Signal</keyword>
<feature type="chain" id="PRO_5015739993" description="Secreted protein" evidence="2">
    <location>
        <begin position="22"/>
        <end position="135"/>
    </location>
</feature>
<gene>
    <name evidence="3" type="ORF">HMF8227_01227</name>
</gene>
<evidence type="ECO:0000313" key="4">
    <source>
        <dbReference type="Proteomes" id="UP000245728"/>
    </source>
</evidence>
<proteinExistence type="predicted"/>
<feature type="region of interest" description="Disordered" evidence="1">
    <location>
        <begin position="44"/>
        <end position="65"/>
    </location>
</feature>
<organism evidence="3 4">
    <name type="scientific">Saliniradius amylolyticus</name>
    <dbReference type="NCBI Taxonomy" id="2183582"/>
    <lineage>
        <taxon>Bacteria</taxon>
        <taxon>Pseudomonadati</taxon>
        <taxon>Pseudomonadota</taxon>
        <taxon>Gammaproteobacteria</taxon>
        <taxon>Alteromonadales</taxon>
        <taxon>Alteromonadaceae</taxon>
        <taxon>Saliniradius</taxon>
    </lineage>
</organism>
<evidence type="ECO:0000313" key="3">
    <source>
        <dbReference type="EMBL" id="AWL11708.1"/>
    </source>
</evidence>
<keyword evidence="4" id="KW-1185">Reference proteome</keyword>
<evidence type="ECO:0000256" key="1">
    <source>
        <dbReference type="SAM" id="MobiDB-lite"/>
    </source>
</evidence>
<feature type="signal peptide" evidence="2">
    <location>
        <begin position="1"/>
        <end position="21"/>
    </location>
</feature>
<dbReference type="AlphaFoldDB" id="A0A2S2E243"/>
<accession>A0A2S2E243</accession>
<dbReference type="RefSeq" id="WP_162558515.1">
    <property type="nucleotide sequence ID" value="NZ_CP029347.1"/>
</dbReference>
<dbReference type="EMBL" id="CP029347">
    <property type="protein sequence ID" value="AWL11708.1"/>
    <property type="molecule type" value="Genomic_DNA"/>
</dbReference>
<dbReference type="KEGG" id="salh:HMF8227_01227"/>
<protein>
    <recommendedName>
        <fullName evidence="5">Secreted protein</fullName>
    </recommendedName>
</protein>
<reference evidence="3 4" key="1">
    <citation type="submission" date="2018-05" db="EMBL/GenBank/DDBJ databases">
        <title>Salinimonas sp. HMF8227 Genome sequencing and assembly.</title>
        <authorList>
            <person name="Kang H."/>
            <person name="Kang J."/>
            <person name="Cha I."/>
            <person name="Kim H."/>
            <person name="Joh K."/>
        </authorList>
    </citation>
    <scope>NUCLEOTIDE SEQUENCE [LARGE SCALE GENOMIC DNA]</scope>
    <source>
        <strain evidence="3 4">HMF8227</strain>
    </source>
</reference>
<name>A0A2S2E243_9ALTE</name>
<sequence>MKSVIYLLAAATLTTSTLTYAGHTDYARVYRVEPIYTSDHKRHCYSPHPRHHSKSNKHRGSKHHGRITINRERGPSVRYHSGHRPHHTPQTGNCYKTQYRVWYYYQGLQFQSVMPFHPGGQLRIRIDITPLVHGY</sequence>
<evidence type="ECO:0008006" key="5">
    <source>
        <dbReference type="Google" id="ProtNLM"/>
    </source>
</evidence>